<keyword evidence="1" id="KW-1133">Transmembrane helix</keyword>
<keyword evidence="3" id="KW-1185">Reference proteome</keyword>
<keyword evidence="1" id="KW-0812">Transmembrane</keyword>
<feature type="transmembrane region" description="Helical" evidence="1">
    <location>
        <begin position="59"/>
        <end position="82"/>
    </location>
</feature>
<dbReference type="InterPro" id="IPR021529">
    <property type="entry name" value="DUF2798"/>
</dbReference>
<gene>
    <name evidence="2" type="ORF">ABB28_05040</name>
</gene>
<evidence type="ECO:0000313" key="2">
    <source>
        <dbReference type="EMBL" id="KRG75712.1"/>
    </source>
</evidence>
<sequence>MSDSTALPARRGLKFGHRATPYVFAFFMAGIMAMLMCLVITAAHAGVDAAYLGRVLEAYLLAMPVAFCCVLVVRPLVLRLVALTVHPPERNR</sequence>
<dbReference type="AlphaFoldDB" id="A0A0R0D2Y9"/>
<feature type="transmembrane region" description="Helical" evidence="1">
    <location>
        <begin position="21"/>
        <end position="47"/>
    </location>
</feature>
<evidence type="ECO:0008006" key="4">
    <source>
        <dbReference type="Google" id="ProtNLM"/>
    </source>
</evidence>
<proteinExistence type="predicted"/>
<evidence type="ECO:0000313" key="3">
    <source>
        <dbReference type="Proteomes" id="UP000051386"/>
    </source>
</evidence>
<comment type="caution">
    <text evidence="2">The sequence shown here is derived from an EMBL/GenBank/DDBJ whole genome shotgun (WGS) entry which is preliminary data.</text>
</comment>
<name>A0A0R0D2Y9_9GAMM</name>
<dbReference type="Proteomes" id="UP000051386">
    <property type="component" value="Unassembled WGS sequence"/>
</dbReference>
<reference evidence="2 3" key="1">
    <citation type="submission" date="2015-05" db="EMBL/GenBank/DDBJ databases">
        <title>Genome sequencing and analysis of members of genus Stenotrophomonas.</title>
        <authorList>
            <person name="Patil P.P."/>
            <person name="Midha S."/>
            <person name="Patil P.B."/>
        </authorList>
    </citation>
    <scope>NUCLEOTIDE SEQUENCE [LARGE SCALE GENOMIC DNA]</scope>
    <source>
        <strain evidence="2 3">DSM 21508</strain>
    </source>
</reference>
<accession>A0A0R0D2Y9</accession>
<keyword evidence="1" id="KW-0472">Membrane</keyword>
<organism evidence="2 3">
    <name type="scientific">Stenotrophomonas chelatiphaga</name>
    <dbReference type="NCBI Taxonomy" id="517011"/>
    <lineage>
        <taxon>Bacteria</taxon>
        <taxon>Pseudomonadati</taxon>
        <taxon>Pseudomonadota</taxon>
        <taxon>Gammaproteobacteria</taxon>
        <taxon>Lysobacterales</taxon>
        <taxon>Lysobacteraceae</taxon>
        <taxon>Stenotrophomonas</taxon>
    </lineage>
</organism>
<dbReference type="PATRIC" id="fig|517011.3.peg.455"/>
<dbReference type="RefSeq" id="WP_057507580.1">
    <property type="nucleotide sequence ID" value="NZ_JANUEG010000015.1"/>
</dbReference>
<protein>
    <recommendedName>
        <fullName evidence="4">DUF2798 domain-containing protein</fullName>
    </recommendedName>
</protein>
<dbReference type="EMBL" id="LDJK01000013">
    <property type="protein sequence ID" value="KRG75712.1"/>
    <property type="molecule type" value="Genomic_DNA"/>
</dbReference>
<dbReference type="Pfam" id="PF11391">
    <property type="entry name" value="DUF2798"/>
    <property type="match status" value="1"/>
</dbReference>
<evidence type="ECO:0000256" key="1">
    <source>
        <dbReference type="SAM" id="Phobius"/>
    </source>
</evidence>